<evidence type="ECO:0000256" key="2">
    <source>
        <dbReference type="ARBA" id="ARBA00023002"/>
    </source>
</evidence>
<dbReference type="SUPFAM" id="SSF50129">
    <property type="entry name" value="GroES-like"/>
    <property type="match status" value="1"/>
</dbReference>
<protein>
    <submittedName>
        <fullName evidence="4">NAD(P)H-quinone oxidoreductase</fullName>
    </submittedName>
</protein>
<sequence>MHQEAIVISRAGGPEVLVSENRPVPAPGPDDVLIQVSWAGVNRHDCGQRSRGPNDHESDVPGLEVAGRVHAVGANVRDLAPGTPVCALVDGGGYAQYALAHRALVLPVPDSLTLEQAACLPEAAFTVWYNFFSVAAMQPGETALIHGGTSGIGVFAIQLLRALGHPVYATSGSDEKSAFAQSLGASRVFNYRTEAFAEIMAREGLAADVVLDMSGGRHTEQNLAALAYGGRIVHLSGGSGAPLQASLRAIMQKEARITGSMMRPLPLDRKMRVAEALRTRVWPLLGKEIRPVIQRTYPLSQAAQAHRDMETGDHIGKLLLEVRA</sequence>
<dbReference type="Gene3D" id="3.90.180.10">
    <property type="entry name" value="Medium-chain alcohol dehydrogenases, catalytic domain"/>
    <property type="match status" value="1"/>
</dbReference>
<keyword evidence="5" id="KW-1185">Reference proteome</keyword>
<keyword evidence="2" id="KW-0560">Oxidoreductase</keyword>
<keyword evidence="1" id="KW-0521">NADP</keyword>
<proteinExistence type="predicted"/>
<dbReference type="EMBL" id="BAAAEN010000005">
    <property type="protein sequence ID" value="GAA0500955.1"/>
    <property type="molecule type" value="Genomic_DNA"/>
</dbReference>
<dbReference type="PANTHER" id="PTHR48106:SF8">
    <property type="entry name" value="OS02G0805600 PROTEIN"/>
    <property type="match status" value="1"/>
</dbReference>
<organism evidence="4 5">
    <name type="scientific">Pigmentiphaga daeguensis</name>
    <dbReference type="NCBI Taxonomy" id="414049"/>
    <lineage>
        <taxon>Bacteria</taxon>
        <taxon>Pseudomonadati</taxon>
        <taxon>Pseudomonadota</taxon>
        <taxon>Betaproteobacteria</taxon>
        <taxon>Burkholderiales</taxon>
        <taxon>Alcaligenaceae</taxon>
        <taxon>Pigmentiphaga</taxon>
    </lineage>
</organism>
<gene>
    <name evidence="4" type="ORF">GCM10009097_16930</name>
</gene>
<dbReference type="InterPro" id="IPR014189">
    <property type="entry name" value="Quinone_OxRdtase_PIG3"/>
</dbReference>
<dbReference type="NCBIfam" id="TIGR02824">
    <property type="entry name" value="quinone_pig3"/>
    <property type="match status" value="1"/>
</dbReference>
<evidence type="ECO:0000256" key="1">
    <source>
        <dbReference type="ARBA" id="ARBA00022857"/>
    </source>
</evidence>
<dbReference type="InterPro" id="IPR011032">
    <property type="entry name" value="GroES-like_sf"/>
</dbReference>
<dbReference type="Pfam" id="PF08240">
    <property type="entry name" value="ADH_N"/>
    <property type="match status" value="1"/>
</dbReference>
<dbReference type="CDD" id="cd05276">
    <property type="entry name" value="p53_inducible_oxidoreductase"/>
    <property type="match status" value="1"/>
</dbReference>
<dbReference type="InterPro" id="IPR013149">
    <property type="entry name" value="ADH-like_C"/>
</dbReference>
<feature type="domain" description="Enoyl reductase (ER)" evidence="3">
    <location>
        <begin position="12"/>
        <end position="320"/>
    </location>
</feature>
<reference evidence="4 5" key="1">
    <citation type="journal article" date="2019" name="Int. J. Syst. Evol. Microbiol.">
        <title>The Global Catalogue of Microorganisms (GCM) 10K type strain sequencing project: providing services to taxonomists for standard genome sequencing and annotation.</title>
        <authorList>
            <consortium name="The Broad Institute Genomics Platform"/>
            <consortium name="The Broad Institute Genome Sequencing Center for Infectious Disease"/>
            <person name="Wu L."/>
            <person name="Ma J."/>
        </authorList>
    </citation>
    <scope>NUCLEOTIDE SEQUENCE [LARGE SCALE GENOMIC DNA]</scope>
    <source>
        <strain evidence="4 5">JCM 14330</strain>
    </source>
</reference>
<dbReference type="Proteomes" id="UP001501706">
    <property type="component" value="Unassembled WGS sequence"/>
</dbReference>
<dbReference type="SMART" id="SM00829">
    <property type="entry name" value="PKS_ER"/>
    <property type="match status" value="1"/>
</dbReference>
<dbReference type="InterPro" id="IPR020843">
    <property type="entry name" value="ER"/>
</dbReference>
<dbReference type="Pfam" id="PF00107">
    <property type="entry name" value="ADH_zinc_N"/>
    <property type="match status" value="1"/>
</dbReference>
<evidence type="ECO:0000313" key="5">
    <source>
        <dbReference type="Proteomes" id="UP001501706"/>
    </source>
</evidence>
<dbReference type="SUPFAM" id="SSF51735">
    <property type="entry name" value="NAD(P)-binding Rossmann-fold domains"/>
    <property type="match status" value="1"/>
</dbReference>
<dbReference type="InterPro" id="IPR013154">
    <property type="entry name" value="ADH-like_N"/>
</dbReference>
<comment type="caution">
    <text evidence="4">The sequence shown here is derived from an EMBL/GenBank/DDBJ whole genome shotgun (WGS) entry which is preliminary data.</text>
</comment>
<dbReference type="Gene3D" id="3.40.50.720">
    <property type="entry name" value="NAD(P)-binding Rossmann-like Domain"/>
    <property type="match status" value="1"/>
</dbReference>
<dbReference type="PANTHER" id="PTHR48106">
    <property type="entry name" value="QUINONE OXIDOREDUCTASE PIG3-RELATED"/>
    <property type="match status" value="1"/>
</dbReference>
<name>A0ABN1BM78_9BURK</name>
<evidence type="ECO:0000259" key="3">
    <source>
        <dbReference type="SMART" id="SM00829"/>
    </source>
</evidence>
<evidence type="ECO:0000313" key="4">
    <source>
        <dbReference type="EMBL" id="GAA0500955.1"/>
    </source>
</evidence>
<dbReference type="InterPro" id="IPR036291">
    <property type="entry name" value="NAD(P)-bd_dom_sf"/>
</dbReference>
<dbReference type="RefSeq" id="WP_087838390.1">
    <property type="nucleotide sequence ID" value="NZ_BAAAEN010000005.1"/>
</dbReference>
<accession>A0ABN1BM78</accession>